<gene>
    <name evidence="5" type="ORF">DW653_10870</name>
    <name evidence="4" type="ORF">DWY14_04440</name>
    <name evidence="6" type="ORF">DWZ34_01045</name>
    <name evidence="3" type="ORF">DXC17_14695</name>
    <name evidence="2" type="ORF">DXD04_03440</name>
</gene>
<feature type="transmembrane region" description="Helical" evidence="1">
    <location>
        <begin position="135"/>
        <end position="157"/>
    </location>
</feature>
<proteinExistence type="predicted"/>
<feature type="transmembrane region" description="Helical" evidence="1">
    <location>
        <begin position="59"/>
        <end position="78"/>
    </location>
</feature>
<dbReference type="Proteomes" id="UP000260862">
    <property type="component" value="Unassembled WGS sequence"/>
</dbReference>
<evidence type="ECO:0000256" key="1">
    <source>
        <dbReference type="SAM" id="Phobius"/>
    </source>
</evidence>
<evidence type="ECO:0000313" key="2">
    <source>
        <dbReference type="EMBL" id="RGK57555.1"/>
    </source>
</evidence>
<evidence type="ECO:0000313" key="3">
    <source>
        <dbReference type="EMBL" id="RGM35539.1"/>
    </source>
</evidence>
<evidence type="ECO:0000313" key="10">
    <source>
        <dbReference type="Proteomes" id="UP000285109"/>
    </source>
</evidence>
<accession>A0A3E4N5S1</accession>
<dbReference type="Proteomes" id="UP000285109">
    <property type="component" value="Unassembled WGS sequence"/>
</dbReference>
<dbReference type="InterPro" id="IPR025671">
    <property type="entry name" value="HXXEE"/>
</dbReference>
<protein>
    <submittedName>
        <fullName evidence="2">HXXEE domain-containing protein</fullName>
    </submittedName>
</protein>
<keyword evidence="1" id="KW-0472">Membrane</keyword>
<dbReference type="EMBL" id="QRQK01000001">
    <property type="protein sequence ID" value="RHN00711.1"/>
    <property type="molecule type" value="Genomic_DNA"/>
</dbReference>
<keyword evidence="8" id="KW-1185">Reference proteome</keyword>
<evidence type="ECO:0000313" key="6">
    <source>
        <dbReference type="EMBL" id="RHN00711.1"/>
    </source>
</evidence>
<dbReference type="EMBL" id="QRUY01000006">
    <property type="protein sequence ID" value="RGS09225.1"/>
    <property type="molecule type" value="Genomic_DNA"/>
</dbReference>
<dbReference type="EMBL" id="QRHQ01000020">
    <property type="protein sequence ID" value="RHF89468.1"/>
    <property type="molecule type" value="Genomic_DNA"/>
</dbReference>
<dbReference type="EMBL" id="QSTF01000053">
    <property type="protein sequence ID" value="RGM35539.1"/>
    <property type="molecule type" value="Genomic_DNA"/>
</dbReference>
<dbReference type="Pfam" id="PF13787">
    <property type="entry name" value="HXXEE"/>
    <property type="match status" value="1"/>
</dbReference>
<keyword evidence="1" id="KW-0812">Transmembrane</keyword>
<dbReference type="Proteomes" id="UP000285750">
    <property type="component" value="Unassembled WGS sequence"/>
</dbReference>
<organism evidence="2 8">
    <name type="scientific">Phocaeicola plebeius</name>
    <dbReference type="NCBI Taxonomy" id="310297"/>
    <lineage>
        <taxon>Bacteria</taxon>
        <taxon>Pseudomonadati</taxon>
        <taxon>Bacteroidota</taxon>
        <taxon>Bacteroidia</taxon>
        <taxon>Bacteroidales</taxon>
        <taxon>Bacteroidaceae</taxon>
        <taxon>Phocaeicola</taxon>
    </lineage>
</organism>
<evidence type="ECO:0000313" key="5">
    <source>
        <dbReference type="EMBL" id="RHF89468.1"/>
    </source>
</evidence>
<dbReference type="EMBL" id="QSQT01000004">
    <property type="protein sequence ID" value="RGK57555.1"/>
    <property type="molecule type" value="Genomic_DNA"/>
</dbReference>
<dbReference type="AlphaFoldDB" id="A0A3E4N5S1"/>
<sequence>MSDFIIIIFLFPIFFMIHEFEEIIMIQKWINHNQIKLTQRFPHLYPIIKKASKIDTHKFSIIVAEEFIIVSTCCTISIYTGQIIYWYCCLAAFSLHLLIHLLQFIIWQKYIPAIVTTLCCLPYCIWAIYNTIHILPFQLLVFYAFIGFIIGGVNLLIMHKIMI</sequence>
<evidence type="ECO:0000313" key="11">
    <source>
        <dbReference type="Proteomes" id="UP000285750"/>
    </source>
</evidence>
<feature type="transmembrane region" description="Helical" evidence="1">
    <location>
        <begin position="6"/>
        <end position="26"/>
    </location>
</feature>
<feature type="transmembrane region" description="Helical" evidence="1">
    <location>
        <begin position="84"/>
        <end position="103"/>
    </location>
</feature>
<evidence type="ECO:0000313" key="4">
    <source>
        <dbReference type="EMBL" id="RGS09225.1"/>
    </source>
</evidence>
<evidence type="ECO:0000313" key="8">
    <source>
        <dbReference type="Proteomes" id="UP000260862"/>
    </source>
</evidence>
<name>A0A3E4N5S1_9BACT</name>
<comment type="caution">
    <text evidence="2">The sequence shown here is derived from an EMBL/GenBank/DDBJ whole genome shotgun (WGS) entry which is preliminary data.</text>
</comment>
<reference evidence="7 8" key="1">
    <citation type="submission" date="2018-08" db="EMBL/GenBank/DDBJ databases">
        <title>A genome reference for cultivated species of the human gut microbiota.</title>
        <authorList>
            <person name="Zou Y."/>
            <person name="Xue W."/>
            <person name="Luo G."/>
        </authorList>
    </citation>
    <scope>NUCLEOTIDE SEQUENCE [LARGE SCALE GENOMIC DNA]</scope>
    <source>
        <strain evidence="4 11">AF24-16AC</strain>
        <strain evidence="6 10">AF31-28B-AC</strain>
        <strain evidence="5 9">AM23-23</strain>
        <strain evidence="3 7">OM08-14</strain>
        <strain evidence="2 8">TF10-3AC</strain>
    </source>
</reference>
<evidence type="ECO:0000313" key="9">
    <source>
        <dbReference type="Proteomes" id="UP000283485"/>
    </source>
</evidence>
<feature type="transmembrane region" description="Helical" evidence="1">
    <location>
        <begin position="110"/>
        <end position="129"/>
    </location>
</feature>
<evidence type="ECO:0000313" key="7">
    <source>
        <dbReference type="Proteomes" id="UP000260780"/>
    </source>
</evidence>
<dbReference type="Proteomes" id="UP000260780">
    <property type="component" value="Unassembled WGS sequence"/>
</dbReference>
<dbReference type="RefSeq" id="WP_117670904.1">
    <property type="nucleotide sequence ID" value="NZ_CABOGR010000004.1"/>
</dbReference>
<keyword evidence="1" id="KW-1133">Transmembrane helix</keyword>
<dbReference type="Proteomes" id="UP000283485">
    <property type="component" value="Unassembled WGS sequence"/>
</dbReference>